<accession>A0A1M6M9H3</accession>
<dbReference type="RefSeq" id="WP_072871376.1">
    <property type="nucleotide sequence ID" value="NZ_FQZM01000064.1"/>
</dbReference>
<organism evidence="1 2">
    <name type="scientific">Desulfofundulus thermosubterraneus DSM 16057</name>
    <dbReference type="NCBI Taxonomy" id="1121432"/>
    <lineage>
        <taxon>Bacteria</taxon>
        <taxon>Bacillati</taxon>
        <taxon>Bacillota</taxon>
        <taxon>Clostridia</taxon>
        <taxon>Eubacteriales</taxon>
        <taxon>Peptococcaceae</taxon>
        <taxon>Desulfofundulus</taxon>
    </lineage>
</organism>
<sequence>MGAFPQAGIITSLNVEERKAKAYLPLLGIETGWIPVATNLLIEEDIKGEGAEFTEVRIDPLNKLGIDEPHPGIGHTFALGHQGTVEVFALRRIAYGTLKVGDEVLVVFLNGDVNNGVVAARL</sequence>
<dbReference type="STRING" id="1121432.SAMN02745219_03371"/>
<dbReference type="EMBL" id="FQZM01000064">
    <property type="protein sequence ID" value="SHJ80105.1"/>
    <property type="molecule type" value="Genomic_DNA"/>
</dbReference>
<evidence type="ECO:0000313" key="1">
    <source>
        <dbReference type="EMBL" id="SHJ80105.1"/>
    </source>
</evidence>
<dbReference type="AlphaFoldDB" id="A0A1M6M9H3"/>
<keyword evidence="2" id="KW-1185">Reference proteome</keyword>
<name>A0A1M6M9H3_9FIRM</name>
<evidence type="ECO:0000313" key="2">
    <source>
        <dbReference type="Proteomes" id="UP000184529"/>
    </source>
</evidence>
<gene>
    <name evidence="1" type="ORF">SAMN02745219_03371</name>
</gene>
<dbReference type="OrthoDB" id="1809309at2"/>
<protein>
    <submittedName>
        <fullName evidence="1">Uncharacterized protein</fullName>
    </submittedName>
</protein>
<proteinExistence type="predicted"/>
<reference evidence="2" key="1">
    <citation type="submission" date="2016-11" db="EMBL/GenBank/DDBJ databases">
        <authorList>
            <person name="Varghese N."/>
            <person name="Submissions S."/>
        </authorList>
    </citation>
    <scope>NUCLEOTIDE SEQUENCE [LARGE SCALE GENOMIC DNA]</scope>
    <source>
        <strain evidence="2">DSM 16057</strain>
    </source>
</reference>
<dbReference type="Proteomes" id="UP000184529">
    <property type="component" value="Unassembled WGS sequence"/>
</dbReference>